<feature type="region of interest" description="Disordered" evidence="1">
    <location>
        <begin position="1"/>
        <end position="23"/>
    </location>
</feature>
<dbReference type="RefSeq" id="WP_388010629.1">
    <property type="nucleotide sequence ID" value="NZ_JBHUEE010000012.1"/>
</dbReference>
<dbReference type="PANTHER" id="PTHR35399">
    <property type="entry name" value="SLR8030 PROTEIN"/>
    <property type="match status" value="1"/>
</dbReference>
<keyword evidence="3" id="KW-1185">Reference proteome</keyword>
<dbReference type="EMBL" id="JBHUEE010000012">
    <property type="protein sequence ID" value="MFD1719740.1"/>
    <property type="molecule type" value="Genomic_DNA"/>
</dbReference>
<evidence type="ECO:0000313" key="2">
    <source>
        <dbReference type="EMBL" id="MFD1719740.1"/>
    </source>
</evidence>
<gene>
    <name evidence="2" type="ORF">ACFSE6_17995</name>
</gene>
<name>A0ABW4LAL6_9MICO</name>
<evidence type="ECO:0000313" key="3">
    <source>
        <dbReference type="Proteomes" id="UP001597277"/>
    </source>
</evidence>
<proteinExistence type="predicted"/>
<dbReference type="PROSITE" id="PS51318">
    <property type="entry name" value="TAT"/>
    <property type="match status" value="1"/>
</dbReference>
<dbReference type="SUPFAM" id="SSF101898">
    <property type="entry name" value="NHL repeat"/>
    <property type="match status" value="1"/>
</dbReference>
<dbReference type="Pfam" id="PF05787">
    <property type="entry name" value="PhoX"/>
    <property type="match status" value="1"/>
</dbReference>
<dbReference type="InterPro" id="IPR008557">
    <property type="entry name" value="PhoX"/>
</dbReference>
<sequence>MSSRTRHGATDPARRPLLPLLTGQTGGRAAMTCRYRCGNACFHEAPNRSGNPYFGDVAAAALSRRTLLRAGAVLALTGGATGLASTRAGATPPPHTAGPAAVGLRFEPLTQQTGDHVTVPPGYLHDVLIRWGDPLFSDAPVFDPERQSAEAQERQFGYNNDFVGLLPLGRGDHVMVVNHEYTNEEIMFPGYDPDNPTRQQVETAWAAHGLTVVAVSGRRRGRRSGALDVVVDHDLNRRLPLSAEFELTGPVAGSHYVRTSADPEGRTVLGTVNNCAGGLTPWGTWLTGEENFHQYFANADAIRDPLERERLDRYGAESAETERKWERFDERWDLAQEPNEINRFGWIVEVDPYDPTSTPKKRTAMGRFKHEGATVRLAADGRAVAYMGDDERFEYLYKFVSAEAYRPDDDEHNATLLEHGTLYVARFTGDSPAGEIDGTGALPSDGAFDGTGEWIPLVSGTTSHVPGMTPEEVLCFTRQAGDAVGATAMDRPEDVEPSPRTGHVYAALTNNTDRTAEQADEVNPRAENRFGHVLELVEDSDDAAAATFSWRLFLVCGDPEDPGTYFAGYDKDQVSAISCPDNLAFDDHGNLWISTDGQPDSLGANDALYGVAVDGRRRGEVRQFLAVPTGAETCGPVITDERVLVAVQHPGEVDGANYENQASHWPDGGSSVPRPSIVVAYRADGKRTGHA</sequence>
<accession>A0ABW4LAL6</accession>
<dbReference type="Proteomes" id="UP001597277">
    <property type="component" value="Unassembled WGS sequence"/>
</dbReference>
<protein>
    <submittedName>
        <fullName evidence="2">PhoX family protein</fullName>
    </submittedName>
</protein>
<dbReference type="PANTHER" id="PTHR35399:SF2">
    <property type="entry name" value="DUF839 DOMAIN-CONTAINING PROTEIN"/>
    <property type="match status" value="1"/>
</dbReference>
<dbReference type="InterPro" id="IPR006311">
    <property type="entry name" value="TAT_signal"/>
</dbReference>
<organism evidence="2 3">
    <name type="scientific">Georgenia deserti</name>
    <dbReference type="NCBI Taxonomy" id="2093781"/>
    <lineage>
        <taxon>Bacteria</taxon>
        <taxon>Bacillati</taxon>
        <taxon>Actinomycetota</taxon>
        <taxon>Actinomycetes</taxon>
        <taxon>Micrococcales</taxon>
        <taxon>Bogoriellaceae</taxon>
        <taxon>Georgenia</taxon>
    </lineage>
</organism>
<comment type="caution">
    <text evidence="2">The sequence shown here is derived from an EMBL/GenBank/DDBJ whole genome shotgun (WGS) entry which is preliminary data.</text>
</comment>
<reference evidence="3" key="1">
    <citation type="journal article" date="2019" name="Int. J. Syst. Evol. Microbiol.">
        <title>The Global Catalogue of Microorganisms (GCM) 10K type strain sequencing project: providing services to taxonomists for standard genome sequencing and annotation.</title>
        <authorList>
            <consortium name="The Broad Institute Genomics Platform"/>
            <consortium name="The Broad Institute Genome Sequencing Center for Infectious Disease"/>
            <person name="Wu L."/>
            <person name="Ma J."/>
        </authorList>
    </citation>
    <scope>NUCLEOTIDE SEQUENCE [LARGE SCALE GENOMIC DNA]</scope>
    <source>
        <strain evidence="3">JCM 17130</strain>
    </source>
</reference>
<evidence type="ECO:0000256" key="1">
    <source>
        <dbReference type="SAM" id="MobiDB-lite"/>
    </source>
</evidence>